<accession>A0A4U1MMW3</accession>
<dbReference type="Proteomes" id="UP000310541">
    <property type="component" value="Unassembled WGS sequence"/>
</dbReference>
<dbReference type="InterPro" id="IPR029058">
    <property type="entry name" value="AB_hydrolase_fold"/>
</dbReference>
<dbReference type="EMBL" id="SWFM01000001">
    <property type="protein sequence ID" value="TKD72046.1"/>
    <property type="molecule type" value="Genomic_DNA"/>
</dbReference>
<evidence type="ECO:0000313" key="2">
    <source>
        <dbReference type="EMBL" id="TKD72046.1"/>
    </source>
</evidence>
<dbReference type="GO" id="GO:0006629">
    <property type="term" value="P:lipid metabolic process"/>
    <property type="evidence" value="ECO:0007669"/>
    <property type="project" value="InterPro"/>
</dbReference>
<dbReference type="InterPro" id="IPR051218">
    <property type="entry name" value="Sec_MonoDiacylglyc_Lipase"/>
</dbReference>
<dbReference type="AlphaFoldDB" id="A0A4U1MMW3"/>
<reference evidence="2 3" key="1">
    <citation type="submission" date="2019-04" db="EMBL/GenBank/DDBJ databases">
        <title>Genome sequence of Bacillus hwajinpoensis strain Y2.</title>
        <authorList>
            <person name="Fair J.L."/>
            <person name="Maclea K.S."/>
        </authorList>
    </citation>
    <scope>NUCLEOTIDE SEQUENCE [LARGE SCALE GENOMIC DNA]</scope>
    <source>
        <strain evidence="2 3">Y2</strain>
    </source>
</reference>
<feature type="domain" description="Fungal lipase-type" evidence="1">
    <location>
        <begin position="83"/>
        <end position="210"/>
    </location>
</feature>
<protein>
    <submittedName>
        <fullName evidence="2">Lipase family protein</fullName>
    </submittedName>
</protein>
<dbReference type="OrthoDB" id="5522031at2"/>
<evidence type="ECO:0000259" key="1">
    <source>
        <dbReference type="Pfam" id="PF01764"/>
    </source>
</evidence>
<evidence type="ECO:0000313" key="3">
    <source>
        <dbReference type="Proteomes" id="UP000310541"/>
    </source>
</evidence>
<dbReference type="Gene3D" id="3.40.50.1820">
    <property type="entry name" value="alpha/beta hydrolase"/>
    <property type="match status" value="1"/>
</dbReference>
<gene>
    <name evidence="2" type="ORF">FBF83_04390</name>
</gene>
<dbReference type="InterPro" id="IPR002921">
    <property type="entry name" value="Fungal_lipase-type"/>
</dbReference>
<dbReference type="PANTHER" id="PTHR45856">
    <property type="entry name" value="ALPHA/BETA-HYDROLASES SUPERFAMILY PROTEIN"/>
    <property type="match status" value="1"/>
</dbReference>
<dbReference type="Pfam" id="PF01764">
    <property type="entry name" value="Lipase_3"/>
    <property type="match status" value="1"/>
</dbReference>
<proteinExistence type="predicted"/>
<name>A0A4U1MMW3_9BACL</name>
<comment type="caution">
    <text evidence="2">The sequence shown here is derived from an EMBL/GenBank/DDBJ whole genome shotgun (WGS) entry which is preliminary data.</text>
</comment>
<dbReference type="SUPFAM" id="SSF53474">
    <property type="entry name" value="alpha/beta-Hydrolases"/>
    <property type="match status" value="1"/>
</dbReference>
<dbReference type="CDD" id="cd00519">
    <property type="entry name" value="Lipase_3"/>
    <property type="match status" value="1"/>
</dbReference>
<sequence>MNVLYSRRCIILPSMPKYNKKLALRLLYISQLTSYQYIHDGKVPSALLPKGFRWVKGFKANPLKNDKQKECFGFILQSDNSVVISFRGTKSCADWMADSEVAQLPFHGGYVHRGFLDIYNSCSTEIFKEYDKLTSPNKTLYVTGHSLGAGLATLHAVDAEIQKSFENIVLYNYASPRVGDMQFASIYKSHIKNSMRFVNKHDEIPKLPGKNTHRPPHTWEYEHVEPHITFKLRNHHYDLSFNHSFLAYRRGIKNLPFTFVQD</sequence>
<organism evidence="2 3">
    <name type="scientific">Guptibacillus hwajinpoensis</name>
    <dbReference type="NCBI Taxonomy" id="208199"/>
    <lineage>
        <taxon>Bacteria</taxon>
        <taxon>Bacillati</taxon>
        <taxon>Bacillota</taxon>
        <taxon>Bacilli</taxon>
        <taxon>Bacillales</taxon>
        <taxon>Guptibacillaceae</taxon>
        <taxon>Guptibacillus</taxon>
    </lineage>
</organism>
<dbReference type="PANTHER" id="PTHR45856:SF24">
    <property type="entry name" value="FUNGAL LIPASE-LIKE DOMAIN-CONTAINING PROTEIN"/>
    <property type="match status" value="1"/>
</dbReference>